<dbReference type="InterPro" id="IPR010987">
    <property type="entry name" value="Glutathione-S-Trfase_C-like"/>
</dbReference>
<dbReference type="Gene3D" id="1.20.1050.10">
    <property type="match status" value="1"/>
</dbReference>
<evidence type="ECO:0000259" key="2">
    <source>
        <dbReference type="PROSITE" id="PS50405"/>
    </source>
</evidence>
<dbReference type="EMBL" id="CDSF01000129">
    <property type="protein sequence ID" value="CEP02485.1"/>
    <property type="molecule type" value="Genomic_DNA"/>
</dbReference>
<name>A0A0G4J4H6_PLABS</name>
<feature type="domain" description="GST C-terminal" evidence="2">
    <location>
        <begin position="83"/>
        <end position="211"/>
    </location>
</feature>
<dbReference type="InterPro" id="IPR050213">
    <property type="entry name" value="GST_superfamily"/>
</dbReference>
<dbReference type="InterPro" id="IPR036282">
    <property type="entry name" value="Glutathione-S-Trfase_C_sf"/>
</dbReference>
<dbReference type="PANTHER" id="PTHR11571:SF252">
    <property type="entry name" value="GLUTATHIONE S-TRANSFERASE"/>
    <property type="match status" value="1"/>
</dbReference>
<dbReference type="PANTHER" id="PTHR11571">
    <property type="entry name" value="GLUTATHIONE S-TRANSFERASE"/>
    <property type="match status" value="1"/>
</dbReference>
<dbReference type="OrthoDB" id="420389at2759"/>
<dbReference type="SUPFAM" id="SSF52833">
    <property type="entry name" value="Thioredoxin-like"/>
    <property type="match status" value="1"/>
</dbReference>
<dbReference type="InterPro" id="IPR036249">
    <property type="entry name" value="Thioredoxin-like_sf"/>
</dbReference>
<sequence length="211" mass="22613">MTTPAIRLTNCDVEACADTIRLALHIGGVAFDDARVPGDDAAALKRGTLFGGLPVMTIDGVEYGRTNALLRYAAAIGEMEPAAPIDRLNVDQVVEAVNDVVAALVPSLCEQDLAAKLALRKALVKTTLPPLLTGIERVLERNDATTTGYTCGSAITIADLSLWSQVLWFRSGMLDGIPSDFIDAYPAICRVVATVSGHPQVVEWFKRHPQQ</sequence>
<evidence type="ECO:0000313" key="3">
    <source>
        <dbReference type="EMBL" id="CEP02485.1"/>
    </source>
</evidence>
<dbReference type="PROSITE" id="PS50405">
    <property type="entry name" value="GST_CTER"/>
    <property type="match status" value="1"/>
</dbReference>
<dbReference type="CDD" id="cd03192">
    <property type="entry name" value="GST_C_Sigma_like"/>
    <property type="match status" value="1"/>
</dbReference>
<dbReference type="GO" id="GO:0004364">
    <property type="term" value="F:glutathione transferase activity"/>
    <property type="evidence" value="ECO:0007669"/>
    <property type="project" value="TreeGrafter"/>
</dbReference>
<feature type="domain" description="GST N-terminal" evidence="1">
    <location>
        <begin position="4"/>
        <end position="81"/>
    </location>
</feature>
<dbReference type="OMA" id="GIPTTIC"/>
<dbReference type="AlphaFoldDB" id="A0A0G4J4H6"/>
<evidence type="ECO:0000259" key="1">
    <source>
        <dbReference type="PROSITE" id="PS50404"/>
    </source>
</evidence>
<dbReference type="SUPFAM" id="SSF47616">
    <property type="entry name" value="GST C-terminal domain-like"/>
    <property type="match status" value="1"/>
</dbReference>
<dbReference type="Gene3D" id="3.40.30.10">
    <property type="entry name" value="Glutaredoxin"/>
    <property type="match status" value="1"/>
</dbReference>
<dbReference type="InterPro" id="IPR004045">
    <property type="entry name" value="Glutathione_S-Trfase_N"/>
</dbReference>
<keyword evidence="4" id="KW-1185">Reference proteome</keyword>
<protein>
    <recommendedName>
        <fullName evidence="5">GST C-terminal domain-containing protein</fullName>
    </recommendedName>
</protein>
<dbReference type="GO" id="GO:0006749">
    <property type="term" value="P:glutathione metabolic process"/>
    <property type="evidence" value="ECO:0007669"/>
    <property type="project" value="TreeGrafter"/>
</dbReference>
<reference evidence="3 4" key="1">
    <citation type="submission" date="2015-02" db="EMBL/GenBank/DDBJ databases">
        <authorList>
            <person name="Chooi Y.-H."/>
        </authorList>
    </citation>
    <scope>NUCLEOTIDE SEQUENCE [LARGE SCALE GENOMIC DNA]</scope>
    <source>
        <strain evidence="3">E3</strain>
    </source>
</reference>
<accession>A0A0G4J4H6</accession>
<dbReference type="STRING" id="37360.A0A0G4J4H6"/>
<dbReference type="Pfam" id="PF14497">
    <property type="entry name" value="GST_C_3"/>
    <property type="match status" value="1"/>
</dbReference>
<organism evidence="3 4">
    <name type="scientific">Plasmodiophora brassicae</name>
    <name type="common">Clubroot disease agent</name>
    <dbReference type="NCBI Taxonomy" id="37360"/>
    <lineage>
        <taxon>Eukaryota</taxon>
        <taxon>Sar</taxon>
        <taxon>Rhizaria</taxon>
        <taxon>Endomyxa</taxon>
        <taxon>Phytomyxea</taxon>
        <taxon>Plasmodiophorida</taxon>
        <taxon>Plasmodiophoridae</taxon>
        <taxon>Plasmodiophora</taxon>
    </lineage>
</organism>
<dbReference type="InterPro" id="IPR004046">
    <property type="entry name" value="GST_C"/>
</dbReference>
<dbReference type="Proteomes" id="UP000039324">
    <property type="component" value="Unassembled WGS sequence"/>
</dbReference>
<evidence type="ECO:0008006" key="5">
    <source>
        <dbReference type="Google" id="ProtNLM"/>
    </source>
</evidence>
<proteinExistence type="predicted"/>
<gene>
    <name evidence="3" type="ORF">PBRA_009069</name>
</gene>
<evidence type="ECO:0000313" key="4">
    <source>
        <dbReference type="Proteomes" id="UP000039324"/>
    </source>
</evidence>
<dbReference type="PROSITE" id="PS50404">
    <property type="entry name" value="GST_NTER"/>
    <property type="match status" value="1"/>
</dbReference>